<feature type="transmembrane region" description="Helical" evidence="1">
    <location>
        <begin position="50"/>
        <end position="71"/>
    </location>
</feature>
<protein>
    <submittedName>
        <fullName evidence="2">Uncharacterized protein</fullName>
    </submittedName>
</protein>
<accession>A0A835WQJ6</accession>
<feature type="transmembrane region" description="Helical" evidence="1">
    <location>
        <begin position="77"/>
        <end position="101"/>
    </location>
</feature>
<sequence length="189" mass="18991">MAAPPDKLLESYAASTAYCALTLLSSICNLACVGFSALMTSSVNLLTDEITACSSTPLGFILLLVALVLFAVYTYPPIVACVCGGLAVAAAMLVITVYFVADYDRFYHLQDAVNIILGQDSAATTAKRGMKDGGRGGDSSGGDLHAAAGAQKRVHGGNEAVGAGRAGGGGGGGGGWGRAAAALQQLQQT</sequence>
<dbReference type="EMBL" id="JAEHOD010000006">
    <property type="protein sequence ID" value="KAG2452067.1"/>
    <property type="molecule type" value="Genomic_DNA"/>
</dbReference>
<keyword evidence="1" id="KW-0472">Membrane</keyword>
<proteinExistence type="predicted"/>
<comment type="caution">
    <text evidence="2">The sequence shown here is derived from an EMBL/GenBank/DDBJ whole genome shotgun (WGS) entry which is preliminary data.</text>
</comment>
<evidence type="ECO:0000313" key="2">
    <source>
        <dbReference type="EMBL" id="KAG2452067.1"/>
    </source>
</evidence>
<feature type="transmembrane region" description="Helical" evidence="1">
    <location>
        <begin position="12"/>
        <end position="38"/>
    </location>
</feature>
<evidence type="ECO:0000256" key="1">
    <source>
        <dbReference type="SAM" id="Phobius"/>
    </source>
</evidence>
<dbReference type="Proteomes" id="UP000613740">
    <property type="component" value="Unassembled WGS sequence"/>
</dbReference>
<dbReference type="OrthoDB" id="10572313at2759"/>
<keyword evidence="3" id="KW-1185">Reference proteome</keyword>
<name>A0A835WQJ6_9CHLO</name>
<keyword evidence="1" id="KW-1133">Transmembrane helix</keyword>
<evidence type="ECO:0000313" key="3">
    <source>
        <dbReference type="Proteomes" id="UP000613740"/>
    </source>
</evidence>
<gene>
    <name evidence="2" type="ORF">HYH02_003103</name>
</gene>
<reference evidence="2" key="1">
    <citation type="journal article" date="2020" name="bioRxiv">
        <title>Comparative genomics of Chlamydomonas.</title>
        <authorList>
            <person name="Craig R.J."/>
            <person name="Hasan A.R."/>
            <person name="Ness R.W."/>
            <person name="Keightley P.D."/>
        </authorList>
    </citation>
    <scope>NUCLEOTIDE SEQUENCE</scope>
    <source>
        <strain evidence="2">CCAP 11/173</strain>
    </source>
</reference>
<keyword evidence="1" id="KW-0812">Transmembrane</keyword>
<dbReference type="AlphaFoldDB" id="A0A835WQJ6"/>
<organism evidence="2 3">
    <name type="scientific">Chlamydomonas schloesseri</name>
    <dbReference type="NCBI Taxonomy" id="2026947"/>
    <lineage>
        <taxon>Eukaryota</taxon>
        <taxon>Viridiplantae</taxon>
        <taxon>Chlorophyta</taxon>
        <taxon>core chlorophytes</taxon>
        <taxon>Chlorophyceae</taxon>
        <taxon>CS clade</taxon>
        <taxon>Chlamydomonadales</taxon>
        <taxon>Chlamydomonadaceae</taxon>
        <taxon>Chlamydomonas</taxon>
    </lineage>
</organism>